<dbReference type="AlphaFoldDB" id="A0A1S3K916"/>
<dbReference type="GeneID" id="106179780"/>
<feature type="compositionally biased region" description="Polar residues" evidence="4">
    <location>
        <begin position="661"/>
        <end position="676"/>
    </location>
</feature>
<feature type="compositionally biased region" description="Polar residues" evidence="4">
    <location>
        <begin position="379"/>
        <end position="392"/>
    </location>
</feature>
<dbReference type="SUPFAM" id="SSF81383">
    <property type="entry name" value="F-box domain"/>
    <property type="match status" value="1"/>
</dbReference>
<dbReference type="SUPFAM" id="SSF52047">
    <property type="entry name" value="RNI-like"/>
    <property type="match status" value="1"/>
</dbReference>
<dbReference type="STRING" id="7574.A0A1S3K916"/>
<dbReference type="InterPro" id="IPR032675">
    <property type="entry name" value="LRR_dom_sf"/>
</dbReference>
<feature type="compositionally biased region" description="Low complexity" evidence="4">
    <location>
        <begin position="577"/>
        <end position="591"/>
    </location>
</feature>
<feature type="region of interest" description="Disordered" evidence="4">
    <location>
        <begin position="490"/>
        <end position="521"/>
    </location>
</feature>
<evidence type="ECO:0000256" key="2">
    <source>
        <dbReference type="ARBA" id="ARBA00023054"/>
    </source>
</evidence>
<dbReference type="Pfam" id="PF12937">
    <property type="entry name" value="F-box-like"/>
    <property type="match status" value="1"/>
</dbReference>
<dbReference type="InterPro" id="IPR057038">
    <property type="entry name" value="FBX41/ZN365_Znf-C2H2"/>
</dbReference>
<evidence type="ECO:0000313" key="10">
    <source>
        <dbReference type="RefSeq" id="XP_023931412.1"/>
    </source>
</evidence>
<dbReference type="RefSeq" id="XP_023931411.1">
    <property type="nucleotide sequence ID" value="XM_024075643.1"/>
</dbReference>
<accession>A0A1S3H456</accession>
<gene>
    <name evidence="7 8 9 10" type="primary">LOC106179780</name>
</gene>
<evidence type="ECO:0000313" key="8">
    <source>
        <dbReference type="RefSeq" id="XP_013418992.2"/>
    </source>
</evidence>
<keyword evidence="1" id="KW-0597">Phosphoprotein</keyword>
<protein>
    <submittedName>
        <fullName evidence="7 8">Uncharacterized protein LOC106179780</fullName>
    </submittedName>
</protein>
<feature type="coiled-coil region" evidence="3">
    <location>
        <begin position="61"/>
        <end position="91"/>
    </location>
</feature>
<dbReference type="CDD" id="cd22109">
    <property type="entry name" value="F-box_FBXO41"/>
    <property type="match status" value="1"/>
</dbReference>
<reference evidence="7 8" key="1">
    <citation type="submission" date="2025-04" db="UniProtKB">
        <authorList>
            <consortium name="RefSeq"/>
        </authorList>
    </citation>
    <scope>IDENTIFICATION</scope>
    <source>
        <tissue evidence="7 8">Gonads</tissue>
    </source>
</reference>
<feature type="compositionally biased region" description="Acidic residues" evidence="4">
    <location>
        <begin position="684"/>
        <end position="695"/>
    </location>
</feature>
<dbReference type="KEGG" id="lak:106179780"/>
<feature type="region of interest" description="Disordered" evidence="4">
    <location>
        <begin position="567"/>
        <end position="616"/>
    </location>
</feature>
<keyword evidence="6" id="KW-1185">Reference proteome</keyword>
<feature type="compositionally biased region" description="Polar residues" evidence="4">
    <location>
        <begin position="756"/>
        <end position="765"/>
    </location>
</feature>
<evidence type="ECO:0000259" key="5">
    <source>
        <dbReference type="SMART" id="SM00355"/>
    </source>
</evidence>
<feature type="compositionally biased region" description="Basic and acidic residues" evidence="4">
    <location>
        <begin position="728"/>
        <end position="746"/>
    </location>
</feature>
<evidence type="ECO:0000313" key="6">
    <source>
        <dbReference type="Proteomes" id="UP000085678"/>
    </source>
</evidence>
<feature type="region of interest" description="Disordered" evidence="4">
    <location>
        <begin position="661"/>
        <end position="696"/>
    </location>
</feature>
<evidence type="ECO:0000313" key="9">
    <source>
        <dbReference type="RefSeq" id="XP_023931411.1"/>
    </source>
</evidence>
<proteinExistence type="predicted"/>
<dbReference type="Proteomes" id="UP000085678">
    <property type="component" value="Unplaced"/>
</dbReference>
<dbReference type="Gene3D" id="3.80.10.10">
    <property type="entry name" value="Ribonuclease Inhibitor"/>
    <property type="match status" value="1"/>
</dbReference>
<feature type="coiled-coil region" evidence="3">
    <location>
        <begin position="201"/>
        <end position="355"/>
    </location>
</feature>
<sequence length="1115" mass="126129">MAEVEEIPYRCPKCGDLKTFSTFSELRSHMHLDHSFEDSNRKKPGIHFSIDPEPKHGTPFREMFSKEAKKLEEQLKRAKEIERQNKIAASKFKPAKIASLDIRPVREVESFELQDVAPKVEVPFTRQAPFTGSSSIFPPTSDYYQTSDGRPVSLSYLGDTYSPSKSRSHPSFLPPNKIYGSVNSPQDQDGQTRGPVDTITYNSLQRELEIKELKLLQAKAESQNLSDSLDLSQIYTDKLRKEQELLVKQLKEKLKFKDAKLEIANEELEKLSKERQKLQQETLEWSRENDAMTQSVEALHEQLEDKDKEIERKEAEIKKLKNYLEKAAEQESGARQKLEEMIDTIIDRAESAEEELRTIKGSPVYRSASMMEMRRPDQPLSSPVRRSTSALQSRPDHHVSFQPDRTAFNRYPSAISNLPNPELLHHQQNGLMGPKHKKAYKKDHRAPPTHSGPTIHLSQLNNSSPVINHSAEYMCRDHVPLIPVSDKYPVAPPTHGSTDSGIGEGPNHGVYGSTESGQREAPDEDMLMDRDGIMWNGLYPTSTPDGVAHMLPPGGHQMYQHPNLQHNYESHVPPELSQSFGSQYASSSGGEPESEPEFSSHQSRRSPNQTWSQNNSPADTFFIDDCDALFRSLKTQELQMKQHMKLIKQQGKQLRQIRDQLNNSKSPSHLNRSFESVPSYINGEDYEDGGDDNDDVQVTVSEVDSELENDSDLDQYIDDIEAFLPLDSPERNTQERKQNDSADVGRPHSGHRKVNGQGQLNQMSGASRKHEDLNNTPVQNSTLEVSRLDSTRRRRDALFCVFLYLDTKSLSQVSAVSREWRQVGRHPALWKNLKFQNSRISSRFLQTISKWCKQIHSLTFEGLRSRARKKTEHKKDYLDSVRGALEAGLEHLLKASGSTIISLRISGCGNILTDRSLWLISCHCKKLEKLAYLSSSSPASSEVIWALGAGCKRINTLLMPPVYPSSLPHTFNNSSVKMIGKCWPHLRVLCIGGIDVNVEGLTAIAGCCLRLQVLELDHMCQVMENTALAMCKAGLKGLQILEFTFTPVTPKALVHFNSACHHLKKISVHVGISDYYDDPKNKNSMDEYRQIIGKLKELKRRPGFEGVLHIKSDYG</sequence>
<feature type="region of interest" description="Disordered" evidence="4">
    <location>
        <begin position="723"/>
        <end position="787"/>
    </location>
</feature>
<name>A0A1S3K916_LINAN</name>
<feature type="region of interest" description="Disordered" evidence="4">
    <location>
        <begin position="162"/>
        <end position="194"/>
    </location>
</feature>
<organism evidence="6 8">
    <name type="scientific">Lingula anatina</name>
    <name type="common">Brachiopod</name>
    <name type="synonym">Lingula unguis</name>
    <dbReference type="NCBI Taxonomy" id="7574"/>
    <lineage>
        <taxon>Eukaryota</taxon>
        <taxon>Metazoa</taxon>
        <taxon>Spiralia</taxon>
        <taxon>Lophotrochozoa</taxon>
        <taxon>Brachiopoda</taxon>
        <taxon>Linguliformea</taxon>
        <taxon>Lingulata</taxon>
        <taxon>Lingulida</taxon>
        <taxon>Linguloidea</taxon>
        <taxon>Lingulidae</taxon>
        <taxon>Lingula</taxon>
    </lineage>
</organism>
<dbReference type="OrthoDB" id="6482165at2759"/>
<feature type="region of interest" description="Disordered" evidence="4">
    <location>
        <begin position="373"/>
        <end position="403"/>
    </location>
</feature>
<evidence type="ECO:0000256" key="3">
    <source>
        <dbReference type="SAM" id="Coils"/>
    </source>
</evidence>
<dbReference type="Pfam" id="PF23165">
    <property type="entry name" value="zf-C2H2_FBX41"/>
    <property type="match status" value="1"/>
</dbReference>
<feature type="compositionally biased region" description="Polar residues" evidence="4">
    <location>
        <begin position="774"/>
        <end position="784"/>
    </location>
</feature>
<dbReference type="PANTHER" id="PTHR15739">
    <property type="entry name" value="ZINC FINGER PROTEIN"/>
    <property type="match status" value="1"/>
</dbReference>
<dbReference type="InterPro" id="IPR036047">
    <property type="entry name" value="F-box-like_dom_sf"/>
</dbReference>
<dbReference type="InterPro" id="IPR001810">
    <property type="entry name" value="F-box_dom"/>
</dbReference>
<feature type="compositionally biased region" description="Polar residues" evidence="4">
    <location>
        <begin position="605"/>
        <end position="616"/>
    </location>
</feature>
<dbReference type="RefSeq" id="XP_023931412.1">
    <property type="nucleotide sequence ID" value="XM_024075644.1"/>
</dbReference>
<dbReference type="InterPro" id="IPR052283">
    <property type="entry name" value="GenomicStab_NeuMorph_Reg"/>
</dbReference>
<feature type="region of interest" description="Disordered" evidence="4">
    <location>
        <begin position="441"/>
        <end position="461"/>
    </location>
</feature>
<keyword evidence="2 3" id="KW-0175">Coiled coil</keyword>
<feature type="region of interest" description="Disordered" evidence="4">
    <location>
        <begin position="36"/>
        <end position="59"/>
    </location>
</feature>
<evidence type="ECO:0000256" key="1">
    <source>
        <dbReference type="ARBA" id="ARBA00022553"/>
    </source>
</evidence>
<dbReference type="InterPro" id="IPR013087">
    <property type="entry name" value="Znf_C2H2_type"/>
</dbReference>
<dbReference type="SMART" id="SM00355">
    <property type="entry name" value="ZnF_C2H2"/>
    <property type="match status" value="1"/>
</dbReference>
<feature type="compositionally biased region" description="Polar residues" evidence="4">
    <location>
        <begin position="181"/>
        <end position="191"/>
    </location>
</feature>
<dbReference type="PANTHER" id="PTHR15739:SF5">
    <property type="entry name" value="LD23158P"/>
    <property type="match status" value="1"/>
</dbReference>
<dbReference type="RefSeq" id="XP_013418992.2">
    <property type="nucleotide sequence ID" value="XM_013563538.2"/>
</dbReference>
<feature type="domain" description="C2H2-type" evidence="5">
    <location>
        <begin position="9"/>
        <end position="34"/>
    </location>
</feature>
<evidence type="ECO:0000256" key="4">
    <source>
        <dbReference type="SAM" id="MobiDB-lite"/>
    </source>
</evidence>
<accession>A0A1S3K916</accession>
<dbReference type="RefSeq" id="XP_013418991.2">
    <property type="nucleotide sequence ID" value="XM_013563537.2"/>
</dbReference>
<evidence type="ECO:0000313" key="7">
    <source>
        <dbReference type="RefSeq" id="XP_013418991.2"/>
    </source>
</evidence>